<dbReference type="RefSeq" id="XP_028487670.1">
    <property type="nucleotide sequence ID" value="XM_028628821.1"/>
</dbReference>
<gene>
    <name evidence="2" type="ORF">C8Q69DRAFT_442201</name>
</gene>
<protein>
    <submittedName>
        <fullName evidence="2">Uncharacterized protein</fullName>
    </submittedName>
</protein>
<dbReference type="Proteomes" id="UP000283841">
    <property type="component" value="Unassembled WGS sequence"/>
</dbReference>
<dbReference type="VEuPathDB" id="FungiDB:C8Q69DRAFT_442201"/>
<dbReference type="GeneID" id="39598098"/>
<keyword evidence="3" id="KW-1185">Reference proteome</keyword>
<dbReference type="AlphaFoldDB" id="A0A443I1S5"/>
<evidence type="ECO:0000313" key="2">
    <source>
        <dbReference type="EMBL" id="RWQ98025.1"/>
    </source>
</evidence>
<evidence type="ECO:0000256" key="1">
    <source>
        <dbReference type="SAM" id="MobiDB-lite"/>
    </source>
</evidence>
<proteinExistence type="predicted"/>
<evidence type="ECO:0000313" key="3">
    <source>
        <dbReference type="Proteomes" id="UP000283841"/>
    </source>
</evidence>
<feature type="region of interest" description="Disordered" evidence="1">
    <location>
        <begin position="1"/>
        <end position="22"/>
    </location>
</feature>
<reference evidence="2 3" key="1">
    <citation type="journal article" date="2018" name="Front. Microbiol.">
        <title>Genomic and genetic insights into a cosmopolitan fungus, Paecilomyces variotii (Eurotiales).</title>
        <authorList>
            <person name="Urquhart A.S."/>
            <person name="Mondo S.J."/>
            <person name="Makela M.R."/>
            <person name="Hane J.K."/>
            <person name="Wiebenga A."/>
            <person name="He G."/>
            <person name="Mihaltcheva S."/>
            <person name="Pangilinan J."/>
            <person name="Lipzen A."/>
            <person name="Barry K."/>
            <person name="de Vries R.P."/>
            <person name="Grigoriev I.V."/>
            <person name="Idnurm A."/>
        </authorList>
    </citation>
    <scope>NUCLEOTIDE SEQUENCE [LARGE SCALE GENOMIC DNA]</scope>
    <source>
        <strain evidence="2 3">CBS 101075</strain>
    </source>
</reference>
<name>A0A443I1S5_BYSSP</name>
<sequence length="234" mass="26454">MTRDYPGGLRGQGQPAATSEFHMDSERAVNPQGSSGRVHQNRCQLVQSPLTAQQLFYRIKQAILSTGGPGYLEYESILPDTGYEVARMLALDGDVERESPRISYNPSTRILSVTMPTRFHNCHLNWAHLEMSASLHLHGFFAWNEFIQLEFGSNSGFHSFPFPWQNICKEPDCYITPRGAAFPTIVFEAGYWKLYPQLLADKDLWFNGTTMVNAVVLVKWSKISNDSVKGFVEL</sequence>
<comment type="caution">
    <text evidence="2">The sequence shown here is derived from an EMBL/GenBank/DDBJ whole genome shotgun (WGS) entry which is preliminary data.</text>
</comment>
<dbReference type="EMBL" id="RCNU01000002">
    <property type="protein sequence ID" value="RWQ98025.1"/>
    <property type="molecule type" value="Genomic_DNA"/>
</dbReference>
<accession>A0A443I1S5</accession>
<organism evidence="2 3">
    <name type="scientific">Byssochlamys spectabilis</name>
    <name type="common">Paecilomyces variotii</name>
    <dbReference type="NCBI Taxonomy" id="264951"/>
    <lineage>
        <taxon>Eukaryota</taxon>
        <taxon>Fungi</taxon>
        <taxon>Dikarya</taxon>
        <taxon>Ascomycota</taxon>
        <taxon>Pezizomycotina</taxon>
        <taxon>Eurotiomycetes</taxon>
        <taxon>Eurotiomycetidae</taxon>
        <taxon>Eurotiales</taxon>
        <taxon>Thermoascaceae</taxon>
        <taxon>Paecilomyces</taxon>
    </lineage>
</organism>